<evidence type="ECO:0000313" key="1">
    <source>
        <dbReference type="EMBL" id="SHF15059.1"/>
    </source>
</evidence>
<proteinExistence type="predicted"/>
<reference evidence="1 2" key="1">
    <citation type="submission" date="2016-11" db="EMBL/GenBank/DDBJ databases">
        <authorList>
            <person name="Jaros S."/>
            <person name="Januszkiewicz K."/>
            <person name="Wedrychowicz H."/>
        </authorList>
    </citation>
    <scope>NUCLEOTIDE SEQUENCE [LARGE SCALE GENOMIC DNA]</scope>
    <source>
        <strain evidence="1 2">DSM 10502</strain>
    </source>
</reference>
<dbReference type="OrthoDB" id="1664959at2"/>
<organism evidence="1 2">
    <name type="scientific">Schwartzia succinivorans DSM 10502</name>
    <dbReference type="NCBI Taxonomy" id="1123243"/>
    <lineage>
        <taxon>Bacteria</taxon>
        <taxon>Bacillati</taxon>
        <taxon>Bacillota</taxon>
        <taxon>Negativicutes</taxon>
        <taxon>Selenomonadales</taxon>
        <taxon>Selenomonadaceae</taxon>
        <taxon>Schwartzia</taxon>
    </lineage>
</organism>
<protein>
    <submittedName>
        <fullName evidence="1">CRISPR-associated (Cas) DxTHG family protein</fullName>
    </submittedName>
</protein>
<dbReference type="EMBL" id="FQUG01000007">
    <property type="protein sequence ID" value="SHF15059.1"/>
    <property type="molecule type" value="Genomic_DNA"/>
</dbReference>
<sequence length="780" mass="89503">MRHHIMLLFLSTVHWNKDNTPSIAKYRGIDGTEPEPVDTHTTNESAVRWLLTRLGEQGETAPQFFVYASESVQKEAATGRPSDLAYFKERIAPLVDDINALVTVENFYEEKNVDAALNQIVAMAEKIREYCDGIRKNDPNAEIVLHADFTGGLRHANLMMLILTRLLQYQELEIGHILYSNYSRDRTVNWVDDVTDVYRLFDLIAGTAEFARFGSADILTRYYEDMAEKTGADNYSDELRQLIQAMKGFADQTKLCHYGDMKNAIEGLNSGLSEFEKHIASVDKKAGEDRSKAETNDALMGVMKDEIKRMYSPLFEKTGNREIDDIKMIRWCVERGYLQQALTFYTERIPELLCCCDIGADGAEENAFVVPTARGAAELKKQFDSNGPVSKEYYLFTTMKNEAFEAEIAPQRSVAKAEFIKVLKKDFFSKMQKPYSKTPEKDRPLPAKEFITAFFDRPECRWSALTDKENTVSILEKICTLWEQPQALKEGKDPFARELISVCYEITKDSADYKNSRDEWDKEYNALQFGMKKFTYLMKCLGNVNANNARQVGVLLDFIGDFTYRYSAQIYGLFEGNFIKTRIPEDELCRIVDTYGKLKAERNNSNHAHDRRSKTTEDSLEKMLLNGINEIERVRKEYKTCAYIETEAKTEEEEPRKKVFVNYTNHPSEKWSREQITAAREYGEIIDEAFPDISPEASEKDIAAMAEKACKKLLKLSPSAVLCQGEFSYVYQIVKRLTRKGIPVLAACSERVVAETTDEKGVTHRASEFKFVQFRRYENI</sequence>
<name>A0A1M4ZAG2_9FIRM</name>
<dbReference type="Proteomes" id="UP000184404">
    <property type="component" value="Unassembled WGS sequence"/>
</dbReference>
<dbReference type="AlphaFoldDB" id="A0A1M4ZAG2"/>
<dbReference type="RefSeq" id="WP_072936062.1">
    <property type="nucleotide sequence ID" value="NZ_FQUG01000007.1"/>
</dbReference>
<dbReference type="STRING" id="1123243.SAMN02745190_01988"/>
<evidence type="ECO:0000313" key="2">
    <source>
        <dbReference type="Proteomes" id="UP000184404"/>
    </source>
</evidence>
<gene>
    <name evidence="1" type="ORF">SAMN02745190_01988</name>
</gene>
<keyword evidence="2" id="KW-1185">Reference proteome</keyword>
<accession>A0A1M4ZAG2</accession>